<dbReference type="EMBL" id="LWGR01000005">
    <property type="protein sequence ID" value="KZM74560.1"/>
    <property type="molecule type" value="Genomic_DNA"/>
</dbReference>
<protein>
    <submittedName>
        <fullName evidence="1">Uncharacterized protein</fullName>
    </submittedName>
</protein>
<keyword evidence="2" id="KW-1185">Reference proteome</keyword>
<proteinExistence type="predicted"/>
<comment type="caution">
    <text evidence="1">The sequence shown here is derived from an EMBL/GenBank/DDBJ whole genome shotgun (WGS) entry which is preliminary data.</text>
</comment>
<reference evidence="1 2" key="1">
    <citation type="submission" date="2016-04" db="EMBL/GenBank/DDBJ databases">
        <authorList>
            <person name="Evans L.H."/>
            <person name="Alamgir A."/>
            <person name="Owens N."/>
            <person name="Weber N.D."/>
            <person name="Virtaneva K."/>
            <person name="Barbian K."/>
            <person name="Babar A."/>
            <person name="Rosenke K."/>
        </authorList>
    </citation>
    <scope>NUCLEOTIDE SEQUENCE [LARGE SCALE GENOMIC DNA]</scope>
    <source>
        <strain evidence="1 2">IFM 0406</strain>
    </source>
</reference>
<evidence type="ECO:0000313" key="2">
    <source>
        <dbReference type="Proteomes" id="UP000076512"/>
    </source>
</evidence>
<dbReference type="AlphaFoldDB" id="A0A164NNT1"/>
<sequence length="153" mass="17322">MNKELQTVVDWVDYYRGEFHLPVAERGGYAMLLVTDHIGIVHMPKQLAERVLHSLRERDTPGPLLARQIRWTMVASIDRLPGYEMLDRLARNDICVPVVGSALMIPTRFDRYTPEGAFWAIRPTRDQLLPLLSTVVSTALAETAQRAEAIGPE</sequence>
<accession>A0A164NNT1</accession>
<dbReference type="Proteomes" id="UP000076512">
    <property type="component" value="Unassembled WGS sequence"/>
</dbReference>
<organism evidence="1 2">
    <name type="scientific">Nocardia terpenica</name>
    <dbReference type="NCBI Taxonomy" id="455432"/>
    <lineage>
        <taxon>Bacteria</taxon>
        <taxon>Bacillati</taxon>
        <taxon>Actinomycetota</taxon>
        <taxon>Actinomycetes</taxon>
        <taxon>Mycobacteriales</taxon>
        <taxon>Nocardiaceae</taxon>
        <taxon>Nocardia</taxon>
    </lineage>
</organism>
<evidence type="ECO:0000313" key="1">
    <source>
        <dbReference type="EMBL" id="KZM74560.1"/>
    </source>
</evidence>
<gene>
    <name evidence="1" type="ORF">AWN90_25645</name>
</gene>
<dbReference type="OrthoDB" id="4540152at2"/>
<name>A0A164NNT1_9NOCA</name>
<dbReference type="RefSeq" id="WP_067595789.1">
    <property type="nucleotide sequence ID" value="NZ_JABMCZ010000005.1"/>
</dbReference>